<comment type="caution">
    <text evidence="3">The sequence shown here is derived from an EMBL/GenBank/DDBJ whole genome shotgun (WGS) entry which is preliminary data.</text>
</comment>
<dbReference type="OrthoDB" id="5524449at2"/>
<dbReference type="AlphaFoldDB" id="A0A4Z1BUC6"/>
<sequence length="223" mass="24949">MNCWEVLGIDPTRDRAAIDRAYEQQKKFADGEELDRLHQAYREASGEAPEEMAGSEPVSEGQASPEPQHQREPKAAPGAELNAEEQQIVREVVIQVKALLNDSRRAADEGIWRAILTEPPADQDHLRDAIARSLEQQVRPMADNGSFPPAVVAFLADWFGWRELESGRQPEPADQTFDREHESRESSFEDDSQPPVTNFWPAVIGWVVALVVLATFFDSIFGG</sequence>
<evidence type="ECO:0000256" key="2">
    <source>
        <dbReference type="SAM" id="Phobius"/>
    </source>
</evidence>
<evidence type="ECO:0000256" key="1">
    <source>
        <dbReference type="SAM" id="MobiDB-lite"/>
    </source>
</evidence>
<accession>A0A4Z1BUC6</accession>
<dbReference type="EMBL" id="SRPF01000001">
    <property type="protein sequence ID" value="TGN41715.1"/>
    <property type="molecule type" value="Genomic_DNA"/>
</dbReference>
<feature type="transmembrane region" description="Helical" evidence="2">
    <location>
        <begin position="199"/>
        <end position="221"/>
    </location>
</feature>
<organism evidence="3 4">
    <name type="scientific">Marinobacter confluentis</name>
    <dbReference type="NCBI Taxonomy" id="1697557"/>
    <lineage>
        <taxon>Bacteria</taxon>
        <taxon>Pseudomonadati</taxon>
        <taxon>Pseudomonadota</taxon>
        <taxon>Gammaproteobacteria</taxon>
        <taxon>Pseudomonadales</taxon>
        <taxon>Marinobacteraceae</taxon>
        <taxon>Marinobacter</taxon>
    </lineage>
</organism>
<evidence type="ECO:0000313" key="4">
    <source>
        <dbReference type="Proteomes" id="UP000298325"/>
    </source>
</evidence>
<feature type="region of interest" description="Disordered" evidence="1">
    <location>
        <begin position="26"/>
        <end position="83"/>
    </location>
</feature>
<keyword evidence="4" id="KW-1185">Reference proteome</keyword>
<dbReference type="Proteomes" id="UP000298325">
    <property type="component" value="Unassembled WGS sequence"/>
</dbReference>
<protein>
    <submittedName>
        <fullName evidence="3">J domain-containing protein</fullName>
    </submittedName>
</protein>
<dbReference type="RefSeq" id="WP_135802100.1">
    <property type="nucleotide sequence ID" value="NZ_SRPF01000001.1"/>
</dbReference>
<feature type="region of interest" description="Disordered" evidence="1">
    <location>
        <begin position="167"/>
        <end position="193"/>
    </location>
</feature>
<gene>
    <name evidence="3" type="ORF">E5Q11_04090</name>
</gene>
<keyword evidence="2" id="KW-1133">Transmembrane helix</keyword>
<feature type="compositionally biased region" description="Basic and acidic residues" evidence="1">
    <location>
        <begin position="26"/>
        <end position="45"/>
    </location>
</feature>
<proteinExistence type="predicted"/>
<reference evidence="3 4" key="1">
    <citation type="submission" date="2019-04" db="EMBL/GenBank/DDBJ databases">
        <authorList>
            <person name="Park S."/>
            <person name="Yoon J.-H."/>
        </authorList>
    </citation>
    <scope>NUCLEOTIDE SEQUENCE [LARGE SCALE GENOMIC DNA]</scope>
    <source>
        <strain evidence="3 4">HJM-18</strain>
    </source>
</reference>
<evidence type="ECO:0000313" key="3">
    <source>
        <dbReference type="EMBL" id="TGN41715.1"/>
    </source>
</evidence>
<keyword evidence="2" id="KW-0812">Transmembrane</keyword>
<keyword evidence="2" id="KW-0472">Membrane</keyword>
<name>A0A4Z1BUC6_9GAMM</name>
<feature type="compositionally biased region" description="Basic and acidic residues" evidence="1">
    <location>
        <begin position="176"/>
        <end position="187"/>
    </location>
</feature>